<evidence type="ECO:0000313" key="4">
    <source>
        <dbReference type="Proteomes" id="UP000033769"/>
    </source>
</evidence>
<dbReference type="InterPro" id="IPR025668">
    <property type="entry name" value="Tnp_DDE_dom"/>
</dbReference>
<dbReference type="EMBL" id="LANO01000042">
    <property type="protein sequence ID" value="KJV51603.1"/>
    <property type="molecule type" value="Genomic_DNA"/>
</dbReference>
<reference evidence="3" key="2">
    <citation type="submission" date="2018-03" db="EMBL/GenBank/DDBJ databases">
        <authorList>
            <person name="Keele B.F."/>
        </authorList>
    </citation>
    <scope>NUCLEOTIDE SEQUENCE [LARGE SCALE GENOMIC DNA]</scope>
    <source>
        <strain evidence="3">Gilliam</strain>
    </source>
</reference>
<reference evidence="5" key="3">
    <citation type="submission" date="2018-03" db="EMBL/GenBank/DDBJ databases">
        <authorList>
            <person name="Batty M. E."/>
            <person name="Batty M E."/>
        </authorList>
    </citation>
    <scope>NUCLEOTIDE SEQUENCE [LARGE SCALE GENOMIC DNA]</scope>
    <source>
        <strain evidence="5">Gilliam</strain>
    </source>
</reference>
<dbReference type="Proteomes" id="UP000033769">
    <property type="component" value="Unassembled WGS sequence"/>
</dbReference>
<dbReference type="EMBL" id="LS398551">
    <property type="protein sequence ID" value="SPR08594.1"/>
    <property type="molecule type" value="Genomic_DNA"/>
</dbReference>
<proteinExistence type="predicted"/>
<dbReference type="PATRIC" id="fig|1359184.3.peg.1941"/>
<dbReference type="Pfam" id="PF13612">
    <property type="entry name" value="DDE_Tnp_1_3"/>
    <property type="match status" value="1"/>
</dbReference>
<name>A0A0F3M786_ORITS</name>
<dbReference type="Proteomes" id="UP000244959">
    <property type="component" value="Chromosome I"/>
</dbReference>
<protein>
    <submittedName>
        <fullName evidence="2 3">Transposase</fullName>
    </submittedName>
</protein>
<gene>
    <name evidence="3" type="ORF">GILLIAM_01726</name>
    <name evidence="2" type="ORF">OTSGILL_2148</name>
</gene>
<dbReference type="AlphaFoldDB" id="A0A0F3M786"/>
<keyword evidence="5" id="KW-1185">Reference proteome</keyword>
<reference evidence="2 4" key="1">
    <citation type="submission" date="2015-02" db="EMBL/GenBank/DDBJ databases">
        <title>Genome Sequencing of Rickettsiales.</title>
        <authorList>
            <person name="Daugherty S.C."/>
            <person name="Su Q."/>
            <person name="Abolude K."/>
            <person name="Beier-Sexton M."/>
            <person name="Carlyon J.A."/>
            <person name="Carter R."/>
            <person name="Day N.P."/>
            <person name="Dumler S.J."/>
            <person name="Dyachenko V."/>
            <person name="Godinez A."/>
            <person name="Kurtti T.J."/>
            <person name="Lichay M."/>
            <person name="Mullins K.E."/>
            <person name="Ott S."/>
            <person name="Pappas-Brown V."/>
            <person name="Paris D.H."/>
            <person name="Patel P."/>
            <person name="Richards A.L."/>
            <person name="Sadzewicz L."/>
            <person name="Sears K."/>
            <person name="Seidman D."/>
            <person name="Sengamalay N."/>
            <person name="Stenos J."/>
            <person name="Tallon L.J."/>
            <person name="Vincent G."/>
            <person name="Fraser C.M."/>
            <person name="Munderloh U."/>
            <person name="Dunning-Hotopp J.C."/>
        </authorList>
    </citation>
    <scope>NUCLEOTIDE SEQUENCE [LARGE SCALE GENOMIC DNA]</scope>
    <source>
        <strain evidence="2 4">Gilliam</strain>
    </source>
</reference>
<evidence type="ECO:0000259" key="1">
    <source>
        <dbReference type="Pfam" id="PF13612"/>
    </source>
</evidence>
<evidence type="ECO:0000313" key="5">
    <source>
        <dbReference type="Proteomes" id="UP000244959"/>
    </source>
</evidence>
<feature type="domain" description="Transposase DDE" evidence="1">
    <location>
        <begin position="1"/>
        <end position="62"/>
    </location>
</feature>
<organism evidence="2 4">
    <name type="scientific">Orientia tsutsugamushi str. Gilliam</name>
    <dbReference type="NCBI Taxonomy" id="1359184"/>
    <lineage>
        <taxon>Bacteria</taxon>
        <taxon>Pseudomonadati</taxon>
        <taxon>Pseudomonadota</taxon>
        <taxon>Alphaproteobacteria</taxon>
        <taxon>Rickettsiales</taxon>
        <taxon>Rickettsiaceae</taxon>
        <taxon>Rickettsieae</taxon>
        <taxon>Orientia</taxon>
    </lineage>
</organism>
<evidence type="ECO:0000313" key="3">
    <source>
        <dbReference type="EMBL" id="SPR08594.1"/>
    </source>
</evidence>
<evidence type="ECO:0000313" key="2">
    <source>
        <dbReference type="EMBL" id="KJV51603.1"/>
    </source>
</evidence>
<sequence length="64" mass="7214">MSVKITKGNKSDIYIASVFSKGLSGKLFGDKSYISKELFHQLLSNGIPLFTNLRKDMKTYLLDI</sequence>
<accession>A0A0F3M786</accession>